<dbReference type="Proteomes" id="UP000001520">
    <property type="component" value="Plasmid megaplasmid pDF308"/>
</dbReference>
<protein>
    <recommendedName>
        <fullName evidence="3">Nucleotidyl transferase AbiEii/AbiGii toxin family protein</fullName>
    </recommendedName>
</protein>
<evidence type="ECO:0000313" key="1">
    <source>
        <dbReference type="EMBL" id="BAI81883.1"/>
    </source>
</evidence>
<dbReference type="eggNOG" id="COG2253">
    <property type="taxonomic scope" value="Bacteria"/>
</dbReference>
<evidence type="ECO:0008006" key="3">
    <source>
        <dbReference type="Google" id="ProtNLM"/>
    </source>
</evidence>
<keyword evidence="2" id="KW-1185">Reference proteome</keyword>
<accession>D3PF91</accession>
<geneLocation type="plasmid" evidence="1 2">
    <name>megaplasmid pDF308</name>
</geneLocation>
<sequence length="340" mass="40095">MNLHESREDFEILVLKTSEYLKIPIPFIERDYWLCFLLKRILNFKHLDSNNSIIADQNNVVFKGGTSLSKAYKIINRFSEDIDLAIDYNDSWSRSKIRNVISKLSKELIVPPLNKDDNPKNQAYENIRRTYVSYPKNTKDDTLREQILLEINGFARPVPKKKYSISTYIYQYIQEQLPEDIQNELVSKFSLEPFELNVLSIERTFCEKISSVAKASFKGERILQDKIRHIYDLHILLQLKDIQNLITSQKRFGELINIIKKDDKGARFTYSKTDDIAIKLWLEKPYYQAEIFYNPDSFKKLARFYENNFVKLLFKGKEDLPPIIDIIESLTVIRDALKNL</sequence>
<dbReference type="AlphaFoldDB" id="D3PF91"/>
<organism evidence="1 2">
    <name type="scientific">Deferribacter desulfuricans (strain DSM 14783 / JCM 11476 / NBRC 101012 / SSM1)</name>
    <dbReference type="NCBI Taxonomy" id="639282"/>
    <lineage>
        <taxon>Bacteria</taxon>
        <taxon>Pseudomonadati</taxon>
        <taxon>Deferribacterota</taxon>
        <taxon>Deferribacteres</taxon>
        <taxon>Deferribacterales</taxon>
        <taxon>Deferribacteraceae</taxon>
        <taxon>Deferribacter</taxon>
    </lineage>
</organism>
<dbReference type="OrthoDB" id="9780929at2"/>
<evidence type="ECO:0000313" key="2">
    <source>
        <dbReference type="Proteomes" id="UP000001520"/>
    </source>
</evidence>
<proteinExistence type="predicted"/>
<dbReference type="InterPro" id="IPR014942">
    <property type="entry name" value="AbiEii"/>
</dbReference>
<gene>
    <name evidence="1" type="ordered locus">DEFDS_P263</name>
</gene>
<name>D3PF91_DEFDS</name>
<reference evidence="1 2" key="1">
    <citation type="journal article" date="2010" name="DNA Res.">
        <title>Bacterial lifestyle in a deep-sea hydrothermal vent chimney revealed by the genome sequence of the thermophilic bacterium Deferribacter desulfuricans SSM1.</title>
        <authorList>
            <person name="Takaki Y."/>
            <person name="Shimamura S."/>
            <person name="Nakagawa S."/>
            <person name="Fukuhara Y."/>
            <person name="Horikawa H."/>
            <person name="Ankai A."/>
            <person name="Harada T."/>
            <person name="Hosoyama A."/>
            <person name="Oguchi A."/>
            <person name="Fukui S."/>
            <person name="Fujita N."/>
            <person name="Takami H."/>
            <person name="Takai K."/>
        </authorList>
    </citation>
    <scope>NUCLEOTIDE SEQUENCE [LARGE SCALE GENOMIC DNA]</scope>
    <source>
        <strain evidence="2">DSM 14783 / JCM 11476 / NBRC 101012 / SSM1</strain>
        <plasmid evidence="2">Plasmid megaplasmid pDF308</plasmid>
    </source>
</reference>
<dbReference type="Gene3D" id="3.10.450.620">
    <property type="entry name" value="JHP933, nucleotidyltransferase-like core domain"/>
    <property type="match status" value="1"/>
</dbReference>
<keyword evidence="1" id="KW-0614">Plasmid</keyword>
<dbReference type="RefSeq" id="WP_013009095.1">
    <property type="nucleotide sequence ID" value="NC_013940.1"/>
</dbReference>
<dbReference type="KEGG" id="ddf:DEFDS_P263"/>
<dbReference type="HOGENOM" id="CLU_066201_1_1_0"/>
<dbReference type="EMBL" id="AP011530">
    <property type="protein sequence ID" value="BAI81883.1"/>
    <property type="molecule type" value="Genomic_DNA"/>
</dbReference>
<dbReference type="Pfam" id="PF08843">
    <property type="entry name" value="AbiEii"/>
    <property type="match status" value="1"/>
</dbReference>